<dbReference type="AlphaFoldDB" id="A0A0D2LPG0"/>
<keyword evidence="3" id="KW-1185">Reference proteome</keyword>
<sequence>MLLEDLAPRQSTFGRASGALTPVFKRLLEDELERSGLRAPSSGEREGSDKHEQHGRQEEGMEAEYEYDTPFRLSLPGVWDAKQRGISWFTRAPAPRSSSSNASSSTMSRMHLRS</sequence>
<evidence type="ECO:0000313" key="3">
    <source>
        <dbReference type="Proteomes" id="UP000054270"/>
    </source>
</evidence>
<dbReference type="EMBL" id="KN818014">
    <property type="protein sequence ID" value="KJA12668.1"/>
    <property type="molecule type" value="Genomic_DNA"/>
</dbReference>
<organism evidence="2 3">
    <name type="scientific">Hypholoma sublateritium (strain FD-334 SS-4)</name>
    <dbReference type="NCBI Taxonomy" id="945553"/>
    <lineage>
        <taxon>Eukaryota</taxon>
        <taxon>Fungi</taxon>
        <taxon>Dikarya</taxon>
        <taxon>Basidiomycota</taxon>
        <taxon>Agaricomycotina</taxon>
        <taxon>Agaricomycetes</taxon>
        <taxon>Agaricomycetidae</taxon>
        <taxon>Agaricales</taxon>
        <taxon>Agaricineae</taxon>
        <taxon>Strophariaceae</taxon>
        <taxon>Hypholoma</taxon>
    </lineage>
</organism>
<reference evidence="3" key="1">
    <citation type="submission" date="2014-04" db="EMBL/GenBank/DDBJ databases">
        <title>Evolutionary Origins and Diversification of the Mycorrhizal Mutualists.</title>
        <authorList>
            <consortium name="DOE Joint Genome Institute"/>
            <consortium name="Mycorrhizal Genomics Consortium"/>
            <person name="Kohler A."/>
            <person name="Kuo A."/>
            <person name="Nagy L.G."/>
            <person name="Floudas D."/>
            <person name="Copeland A."/>
            <person name="Barry K.W."/>
            <person name="Cichocki N."/>
            <person name="Veneault-Fourrey C."/>
            <person name="LaButti K."/>
            <person name="Lindquist E.A."/>
            <person name="Lipzen A."/>
            <person name="Lundell T."/>
            <person name="Morin E."/>
            <person name="Murat C."/>
            <person name="Riley R."/>
            <person name="Ohm R."/>
            <person name="Sun H."/>
            <person name="Tunlid A."/>
            <person name="Henrissat B."/>
            <person name="Grigoriev I.V."/>
            <person name="Hibbett D.S."/>
            <person name="Martin F."/>
        </authorList>
    </citation>
    <scope>NUCLEOTIDE SEQUENCE [LARGE SCALE GENOMIC DNA]</scope>
    <source>
        <strain evidence="3">FD-334 SS-4</strain>
    </source>
</reference>
<proteinExistence type="predicted"/>
<feature type="region of interest" description="Disordered" evidence="1">
    <location>
        <begin position="90"/>
        <end position="114"/>
    </location>
</feature>
<name>A0A0D2LPG0_HYPSF</name>
<evidence type="ECO:0000256" key="1">
    <source>
        <dbReference type="SAM" id="MobiDB-lite"/>
    </source>
</evidence>
<accession>A0A0D2LPG0</accession>
<dbReference type="Proteomes" id="UP000054270">
    <property type="component" value="Unassembled WGS sequence"/>
</dbReference>
<feature type="region of interest" description="Disordered" evidence="1">
    <location>
        <begin position="34"/>
        <end position="67"/>
    </location>
</feature>
<protein>
    <submittedName>
        <fullName evidence="2">Uncharacterized protein</fullName>
    </submittedName>
</protein>
<gene>
    <name evidence="2" type="ORF">HYPSUDRAFT_210255</name>
</gene>
<evidence type="ECO:0000313" key="2">
    <source>
        <dbReference type="EMBL" id="KJA12668.1"/>
    </source>
</evidence>
<feature type="compositionally biased region" description="Basic and acidic residues" evidence="1">
    <location>
        <begin position="43"/>
        <end position="59"/>
    </location>
</feature>